<sequence>MTLVLAWNNVRTAPTGFAASFAAVLMAVMLVASSGLLVAGAGGDETLEGIMGLLVLSALVSGFVSVFVVSGTLSLYVLRQRRLWGLLRSVGMTPRQVRRLVTVEALVVAAAASVAGCALAVPYAWAVAALLRAVGLAPADVPIEVVPGPFVLALLGTGIAAASLTALGAAMTGEPWFAFSVPQYLGLVAVCAMSGLAGGLVSTRRARRGPLVS</sequence>
<evidence type="ECO:0000256" key="5">
    <source>
        <dbReference type="ARBA" id="ARBA00023136"/>
    </source>
</evidence>
<keyword evidence="9" id="KW-1185">Reference proteome</keyword>
<evidence type="ECO:0000256" key="2">
    <source>
        <dbReference type="ARBA" id="ARBA00022475"/>
    </source>
</evidence>
<feature type="transmembrane region" description="Helical" evidence="6">
    <location>
        <begin position="184"/>
        <end position="203"/>
    </location>
</feature>
<evidence type="ECO:0000256" key="6">
    <source>
        <dbReference type="SAM" id="Phobius"/>
    </source>
</evidence>
<dbReference type="Pfam" id="PF02687">
    <property type="entry name" value="FtsX"/>
    <property type="match status" value="1"/>
</dbReference>
<evidence type="ECO:0000256" key="4">
    <source>
        <dbReference type="ARBA" id="ARBA00022989"/>
    </source>
</evidence>
<proteinExistence type="predicted"/>
<dbReference type="EMBL" id="BMQJ01000005">
    <property type="protein sequence ID" value="GGP94683.1"/>
    <property type="molecule type" value="Genomic_DNA"/>
</dbReference>
<reference evidence="9" key="1">
    <citation type="journal article" date="2019" name="Int. J. Syst. Evol. Microbiol.">
        <title>The Global Catalogue of Microorganisms (GCM) 10K type strain sequencing project: providing services to taxonomists for standard genome sequencing and annotation.</title>
        <authorList>
            <consortium name="The Broad Institute Genomics Platform"/>
            <consortium name="The Broad Institute Genome Sequencing Center for Infectious Disease"/>
            <person name="Wu L."/>
            <person name="Ma J."/>
        </authorList>
    </citation>
    <scope>NUCLEOTIDE SEQUENCE [LARGE SCALE GENOMIC DNA]</scope>
    <source>
        <strain evidence="9">JCM 3115</strain>
    </source>
</reference>
<keyword evidence="5 6" id="KW-0472">Membrane</keyword>
<feature type="transmembrane region" description="Helical" evidence="6">
    <location>
        <begin position="99"/>
        <end position="130"/>
    </location>
</feature>
<name>A0ABQ2QT19_9ACTN</name>
<gene>
    <name evidence="8" type="ORF">GCM10010140_25620</name>
</gene>
<accession>A0ABQ2QT19</accession>
<organism evidence="8 9">
    <name type="scientific">Streptosporangium pseudovulgare</name>
    <dbReference type="NCBI Taxonomy" id="35765"/>
    <lineage>
        <taxon>Bacteria</taxon>
        <taxon>Bacillati</taxon>
        <taxon>Actinomycetota</taxon>
        <taxon>Actinomycetes</taxon>
        <taxon>Streptosporangiales</taxon>
        <taxon>Streptosporangiaceae</taxon>
        <taxon>Streptosporangium</taxon>
    </lineage>
</organism>
<feature type="transmembrane region" description="Helical" evidence="6">
    <location>
        <begin position="150"/>
        <end position="172"/>
    </location>
</feature>
<keyword evidence="4 6" id="KW-1133">Transmembrane helix</keyword>
<feature type="domain" description="ABC3 transporter permease C-terminal" evidence="7">
    <location>
        <begin position="58"/>
        <end position="127"/>
    </location>
</feature>
<feature type="transmembrane region" description="Helical" evidence="6">
    <location>
        <begin position="21"/>
        <end position="41"/>
    </location>
</feature>
<evidence type="ECO:0000256" key="3">
    <source>
        <dbReference type="ARBA" id="ARBA00022692"/>
    </source>
</evidence>
<comment type="subcellular location">
    <subcellularLocation>
        <location evidence="1">Cell membrane</location>
        <topology evidence="1">Multi-pass membrane protein</topology>
    </subcellularLocation>
</comment>
<dbReference type="RefSeq" id="WP_189246689.1">
    <property type="nucleotide sequence ID" value="NZ_BMQJ01000005.1"/>
</dbReference>
<evidence type="ECO:0000256" key="1">
    <source>
        <dbReference type="ARBA" id="ARBA00004651"/>
    </source>
</evidence>
<evidence type="ECO:0000313" key="8">
    <source>
        <dbReference type="EMBL" id="GGP94683.1"/>
    </source>
</evidence>
<protein>
    <recommendedName>
        <fullName evidence="7">ABC3 transporter permease C-terminal domain-containing protein</fullName>
    </recommendedName>
</protein>
<keyword evidence="3 6" id="KW-0812">Transmembrane</keyword>
<dbReference type="InterPro" id="IPR003838">
    <property type="entry name" value="ABC3_permease_C"/>
</dbReference>
<feature type="transmembrane region" description="Helical" evidence="6">
    <location>
        <begin position="53"/>
        <end position="78"/>
    </location>
</feature>
<evidence type="ECO:0000259" key="7">
    <source>
        <dbReference type="Pfam" id="PF02687"/>
    </source>
</evidence>
<comment type="caution">
    <text evidence="8">The sequence shown here is derived from an EMBL/GenBank/DDBJ whole genome shotgun (WGS) entry which is preliminary data.</text>
</comment>
<dbReference type="Proteomes" id="UP000611554">
    <property type="component" value="Unassembled WGS sequence"/>
</dbReference>
<evidence type="ECO:0000313" key="9">
    <source>
        <dbReference type="Proteomes" id="UP000611554"/>
    </source>
</evidence>
<keyword evidence="2" id="KW-1003">Cell membrane</keyword>